<protein>
    <submittedName>
        <fullName evidence="1">Uncharacterized protein</fullName>
    </submittedName>
</protein>
<comment type="caution">
    <text evidence="1">The sequence shown here is derived from an EMBL/GenBank/DDBJ whole genome shotgun (WGS) entry which is preliminary data.</text>
</comment>
<evidence type="ECO:0000313" key="1">
    <source>
        <dbReference type="EMBL" id="MCW0399288.1"/>
    </source>
</evidence>
<reference evidence="1 2" key="1">
    <citation type="submission" date="2022-06" db="EMBL/GenBank/DDBJ databases">
        <title>Dynamics of rice microbiomes reveals core vertical transmitted seed endophytes.</title>
        <authorList>
            <person name="Liao K."/>
            <person name="Zhang X."/>
        </authorList>
    </citation>
    <scope>NUCLEOTIDE SEQUENCE [LARGE SCALE GENOMIC DNA]</scope>
    <source>
        <strain evidence="1 2">YT10-10-1</strain>
    </source>
</reference>
<organism evidence="1 2">
    <name type="scientific">Xanthomonas sacchari</name>
    <dbReference type="NCBI Taxonomy" id="56458"/>
    <lineage>
        <taxon>Bacteria</taxon>
        <taxon>Pseudomonadati</taxon>
        <taxon>Pseudomonadota</taxon>
        <taxon>Gammaproteobacteria</taxon>
        <taxon>Lysobacterales</taxon>
        <taxon>Lysobacteraceae</taxon>
        <taxon>Xanthomonas</taxon>
    </lineage>
</organism>
<accession>A0ABT3DUW4</accession>
<gene>
    <name evidence="1" type="ORF">NB700_001844</name>
</gene>
<dbReference type="InterPro" id="IPR049886">
    <property type="entry name" value="CFI_box_CTERM_dom"/>
</dbReference>
<dbReference type="RefSeq" id="WP_267122699.1">
    <property type="nucleotide sequence ID" value="NZ_JANFWR010000010.1"/>
</dbReference>
<dbReference type="EMBL" id="JANFWR010000010">
    <property type="protein sequence ID" value="MCW0399288.1"/>
    <property type="molecule type" value="Genomic_DNA"/>
</dbReference>
<name>A0ABT3DUW4_9XANT</name>
<keyword evidence="2" id="KW-1185">Reference proteome</keyword>
<dbReference type="Proteomes" id="UP001320843">
    <property type="component" value="Unassembled WGS sequence"/>
</dbReference>
<proteinExistence type="predicted"/>
<evidence type="ECO:0000313" key="2">
    <source>
        <dbReference type="Proteomes" id="UP001320843"/>
    </source>
</evidence>
<sequence>MLASLEMREGEVTTAGAEAARAAGNVEHERFHRQVTQAHNRRDPTKKKGPCFVASVVYGVDDARTEELRRFRDSVLLKSVWTAWTVRAYYAASPPVAHWLAVRPWAAKWVAKCLDVVRAGLVRPFMGE</sequence>
<dbReference type="NCBIfam" id="NF041770">
    <property type="entry name" value="CFI_box_CTERM"/>
    <property type="match status" value="1"/>
</dbReference>